<dbReference type="Proteomes" id="UP000502706">
    <property type="component" value="Chromosome"/>
</dbReference>
<evidence type="ECO:0000256" key="1">
    <source>
        <dbReference type="ARBA" id="ARBA00004651"/>
    </source>
</evidence>
<dbReference type="AlphaFoldDB" id="A0A6G8PW52"/>
<name>A0A6G8PW52_9ACTN</name>
<feature type="transmembrane region" description="Helical" evidence="13">
    <location>
        <begin position="259"/>
        <end position="278"/>
    </location>
</feature>
<feature type="transmembrane region" description="Helical" evidence="13">
    <location>
        <begin position="290"/>
        <end position="310"/>
    </location>
</feature>
<evidence type="ECO:0000256" key="8">
    <source>
        <dbReference type="ARBA" id="ARBA00023065"/>
    </source>
</evidence>
<evidence type="ECO:0000256" key="4">
    <source>
        <dbReference type="ARBA" id="ARBA00022475"/>
    </source>
</evidence>
<accession>A0A6G8PW52</accession>
<sequence length="316" mass="34844">MIADRALYVGGRRAGTPCARSPSPGTDGAGSAMSWVEMHDPTAEEVRAVAGEFGVPVPVAESLGVSHHRPRIERIDGLLSVVLRTARYADESETVEFGEIQVLVGQSFVVTIGRGEYRALGTARRRVEGDPDRLGSEAVLYAIVDEVVGGYEPVVEGLETDTDEVETQVFEGHPGVSRRVYELYREAVQFHRATNPLSEVIERLAEGEEGESRSRLRGARDRVLRVTERVEDIRELLTSILSVNLTLIGINQNDQTKRISAWAAILLAPTLVTGLYGMNFRHMPELGWALGYPFSLALMLVISLLLYRAFKRAGWL</sequence>
<evidence type="ECO:0000256" key="9">
    <source>
        <dbReference type="ARBA" id="ARBA00023136"/>
    </source>
</evidence>
<keyword evidence="8" id="KW-0406">Ion transport</keyword>
<evidence type="ECO:0000256" key="3">
    <source>
        <dbReference type="ARBA" id="ARBA00022448"/>
    </source>
</evidence>
<keyword evidence="5 13" id="KW-0812">Transmembrane</keyword>
<keyword evidence="7 13" id="KW-1133">Transmembrane helix</keyword>
<evidence type="ECO:0000256" key="13">
    <source>
        <dbReference type="SAM" id="Phobius"/>
    </source>
</evidence>
<evidence type="ECO:0000256" key="11">
    <source>
        <dbReference type="ARBA" id="ARBA00045497"/>
    </source>
</evidence>
<dbReference type="SUPFAM" id="SSF143865">
    <property type="entry name" value="CorA soluble domain-like"/>
    <property type="match status" value="1"/>
</dbReference>
<dbReference type="SUPFAM" id="SSF144083">
    <property type="entry name" value="Magnesium transport protein CorA, transmembrane region"/>
    <property type="match status" value="1"/>
</dbReference>
<keyword evidence="3" id="KW-0813">Transport</keyword>
<evidence type="ECO:0000256" key="2">
    <source>
        <dbReference type="ARBA" id="ARBA00009765"/>
    </source>
</evidence>
<dbReference type="GO" id="GO:0000287">
    <property type="term" value="F:magnesium ion binding"/>
    <property type="evidence" value="ECO:0007669"/>
    <property type="project" value="TreeGrafter"/>
</dbReference>
<evidence type="ECO:0000256" key="7">
    <source>
        <dbReference type="ARBA" id="ARBA00022989"/>
    </source>
</evidence>
<dbReference type="InterPro" id="IPR045861">
    <property type="entry name" value="CorA_cytoplasmic_dom"/>
</dbReference>
<comment type="similarity">
    <text evidence="2">Belongs to the CorA metal ion transporter (MIT) (TC 1.A.35) family.</text>
</comment>
<dbReference type="PANTHER" id="PTHR46494">
    <property type="entry name" value="CORA FAMILY METAL ION TRANSPORTER (EUROFUNG)"/>
    <property type="match status" value="1"/>
</dbReference>
<evidence type="ECO:0000256" key="12">
    <source>
        <dbReference type="SAM" id="MobiDB-lite"/>
    </source>
</evidence>
<organism evidence="14 15">
    <name type="scientific">Rubrobacter marinus</name>
    <dbReference type="NCBI Taxonomy" id="2653852"/>
    <lineage>
        <taxon>Bacteria</taxon>
        <taxon>Bacillati</taxon>
        <taxon>Actinomycetota</taxon>
        <taxon>Rubrobacteria</taxon>
        <taxon>Rubrobacterales</taxon>
        <taxon>Rubrobacteraceae</taxon>
        <taxon>Rubrobacter</taxon>
    </lineage>
</organism>
<comment type="function">
    <text evidence="11">Mediates influx of magnesium ions. Alternates between open and closed states. Activated by low cytoplasmic Mg(2+) levels. Inactive when cytoplasmic Mg(2+) levels are high.</text>
</comment>
<gene>
    <name evidence="14" type="ORF">GBA65_07765</name>
</gene>
<keyword evidence="6" id="KW-0460">Magnesium</keyword>
<evidence type="ECO:0000313" key="14">
    <source>
        <dbReference type="EMBL" id="QIN78438.1"/>
    </source>
</evidence>
<comment type="catalytic activity">
    <reaction evidence="10">
        <text>Mg(2+)(in) = Mg(2+)(out)</text>
        <dbReference type="Rhea" id="RHEA:29827"/>
        <dbReference type="ChEBI" id="CHEBI:18420"/>
    </reaction>
</comment>
<dbReference type="GO" id="GO:0015087">
    <property type="term" value="F:cobalt ion transmembrane transporter activity"/>
    <property type="evidence" value="ECO:0007669"/>
    <property type="project" value="TreeGrafter"/>
</dbReference>
<evidence type="ECO:0000313" key="15">
    <source>
        <dbReference type="Proteomes" id="UP000502706"/>
    </source>
</evidence>
<dbReference type="InterPro" id="IPR002523">
    <property type="entry name" value="MgTranspt_CorA/ZnTranspt_ZntB"/>
</dbReference>
<reference evidence="14 15" key="1">
    <citation type="submission" date="2019-10" db="EMBL/GenBank/DDBJ databases">
        <title>Rubrobacter sp nov SCSIO 52915 isolated from a deep-sea sediment in the South China Sea.</title>
        <authorList>
            <person name="Chen R.W."/>
        </authorList>
    </citation>
    <scope>NUCLEOTIDE SEQUENCE [LARGE SCALE GENOMIC DNA]</scope>
    <source>
        <strain evidence="14 15">SCSIO 52915</strain>
    </source>
</reference>
<dbReference type="InterPro" id="IPR045863">
    <property type="entry name" value="CorA_TM1_TM2"/>
</dbReference>
<keyword evidence="4" id="KW-1003">Cell membrane</keyword>
<dbReference type="GO" id="GO:0005886">
    <property type="term" value="C:plasma membrane"/>
    <property type="evidence" value="ECO:0007669"/>
    <property type="project" value="UniProtKB-SubCell"/>
</dbReference>
<dbReference type="Pfam" id="PF01544">
    <property type="entry name" value="CorA"/>
    <property type="match status" value="1"/>
</dbReference>
<dbReference type="GO" id="GO:0050897">
    <property type="term" value="F:cobalt ion binding"/>
    <property type="evidence" value="ECO:0007669"/>
    <property type="project" value="TreeGrafter"/>
</dbReference>
<feature type="region of interest" description="Disordered" evidence="12">
    <location>
        <begin position="13"/>
        <end position="33"/>
    </location>
</feature>
<evidence type="ECO:0000256" key="10">
    <source>
        <dbReference type="ARBA" id="ARBA00034269"/>
    </source>
</evidence>
<comment type="subcellular location">
    <subcellularLocation>
        <location evidence="1">Cell membrane</location>
        <topology evidence="1">Multi-pass membrane protein</topology>
    </subcellularLocation>
</comment>
<keyword evidence="15" id="KW-1185">Reference proteome</keyword>
<dbReference type="Gene3D" id="1.20.58.340">
    <property type="entry name" value="Magnesium transport protein CorA, transmembrane region"/>
    <property type="match status" value="2"/>
</dbReference>
<dbReference type="EMBL" id="CP045121">
    <property type="protein sequence ID" value="QIN78438.1"/>
    <property type="molecule type" value="Genomic_DNA"/>
</dbReference>
<protein>
    <submittedName>
        <fullName evidence="14">Transporter</fullName>
    </submittedName>
</protein>
<keyword evidence="9 13" id="KW-0472">Membrane</keyword>
<dbReference type="FunFam" id="1.20.58.340:FF:000004">
    <property type="entry name" value="Magnesium transport protein CorA"/>
    <property type="match status" value="1"/>
</dbReference>
<proteinExistence type="inferred from homology"/>
<dbReference type="PANTHER" id="PTHR46494:SF1">
    <property type="entry name" value="CORA FAMILY METAL ION TRANSPORTER (EUROFUNG)"/>
    <property type="match status" value="1"/>
</dbReference>
<dbReference type="GO" id="GO:0015095">
    <property type="term" value="F:magnesium ion transmembrane transporter activity"/>
    <property type="evidence" value="ECO:0007669"/>
    <property type="project" value="TreeGrafter"/>
</dbReference>
<evidence type="ECO:0000256" key="6">
    <source>
        <dbReference type="ARBA" id="ARBA00022842"/>
    </source>
</evidence>
<dbReference type="Gene3D" id="3.30.460.20">
    <property type="entry name" value="CorA soluble domain-like"/>
    <property type="match status" value="1"/>
</dbReference>
<evidence type="ECO:0000256" key="5">
    <source>
        <dbReference type="ARBA" id="ARBA00022692"/>
    </source>
</evidence>
<dbReference type="KEGG" id="rmar:GBA65_07765"/>
<dbReference type="CDD" id="cd12830">
    <property type="entry name" value="MtCorA-like"/>
    <property type="match status" value="1"/>
</dbReference>